<dbReference type="STRING" id="314285.KT71_09647"/>
<name>A4A510_9GAMM</name>
<protein>
    <submittedName>
        <fullName evidence="4">Transposase</fullName>
    </submittedName>
</protein>
<comment type="caution">
    <text evidence="4">The sequence shown here is derived from an EMBL/GenBank/DDBJ whole genome shotgun (WGS) entry which is preliminary data.</text>
</comment>
<proteinExistence type="inferred from homology"/>
<gene>
    <name evidence="4" type="ORF">KT71_09647</name>
</gene>
<dbReference type="SUPFAM" id="SSF46689">
    <property type="entry name" value="Homeodomain-like"/>
    <property type="match status" value="1"/>
</dbReference>
<dbReference type="InterPro" id="IPR009057">
    <property type="entry name" value="Homeodomain-like_sf"/>
</dbReference>
<dbReference type="eggNOG" id="COG2963">
    <property type="taxonomic scope" value="Bacteria"/>
</dbReference>
<dbReference type="InterPro" id="IPR010921">
    <property type="entry name" value="Trp_repressor/repl_initiator"/>
</dbReference>
<evidence type="ECO:0000313" key="5">
    <source>
        <dbReference type="Proteomes" id="UP000019205"/>
    </source>
</evidence>
<feature type="domain" description="Insertion element IS150 protein InsJ-like helix-turn-helix" evidence="3">
    <location>
        <begin position="14"/>
        <end position="60"/>
    </location>
</feature>
<dbReference type="HOGENOM" id="CLU_027402_17_0_6"/>
<dbReference type="InterPro" id="IPR055247">
    <property type="entry name" value="InsJ-like_HTH"/>
</dbReference>
<keyword evidence="5" id="KW-1185">Reference proteome</keyword>
<dbReference type="PANTHER" id="PTHR33795:SF1">
    <property type="entry name" value="INSERTION ELEMENT IS150 PROTEIN INSJ"/>
    <property type="match status" value="1"/>
</dbReference>
<comment type="similarity">
    <text evidence="1">Belongs to the IS150/IS1296 orfA family.</text>
</comment>
<dbReference type="Gene3D" id="1.10.10.10">
    <property type="entry name" value="Winged helix-like DNA-binding domain superfamily/Winged helix DNA-binding domain"/>
    <property type="match status" value="1"/>
</dbReference>
<evidence type="ECO:0000256" key="1">
    <source>
        <dbReference type="ARBA" id="ARBA00038232"/>
    </source>
</evidence>
<dbReference type="InterPro" id="IPR052057">
    <property type="entry name" value="IS150/IS1296_orfA-like"/>
</dbReference>
<accession>A4A510</accession>
<dbReference type="EMBL" id="AAOA02000003">
    <property type="protein sequence ID" value="EAQ98881.1"/>
    <property type="molecule type" value="Genomic_DNA"/>
</dbReference>
<dbReference type="AlphaFoldDB" id="A4A510"/>
<sequence>MFFITKYSFDDKCQIIDYHLATGDGARRLSRRFGVGPSHIRNWLSLYQHHGYEGLTKRSGHFSVAFKTSVLSKMRAESWSAKTASAHFGIASPSTVATWAKRFAQAGEAGLSRRPKRMKRKRPKGRADLDEILDKPVEEMTAEELREELLYRRAETDYLKKLEALVREQRSDENNDR</sequence>
<dbReference type="GO" id="GO:0043565">
    <property type="term" value="F:sequence-specific DNA binding"/>
    <property type="evidence" value="ECO:0007669"/>
    <property type="project" value="InterPro"/>
</dbReference>
<feature type="compositionally biased region" description="Basic residues" evidence="2">
    <location>
        <begin position="113"/>
        <end position="124"/>
    </location>
</feature>
<feature type="domain" description="Insertion element IS150 protein InsJ-like helix-turn-helix" evidence="3">
    <location>
        <begin position="73"/>
        <end position="117"/>
    </location>
</feature>
<reference evidence="4 5" key="1">
    <citation type="journal article" date="2007" name="Proc. Natl. Acad. Sci. U.S.A.">
        <title>Characterization of a marine gammaproteobacterium capable of aerobic anoxygenic photosynthesis.</title>
        <authorList>
            <person name="Fuchs B.M."/>
            <person name="Spring S."/>
            <person name="Teeling H."/>
            <person name="Quast C."/>
            <person name="Wulf J."/>
            <person name="Schattenhofer M."/>
            <person name="Yan S."/>
            <person name="Ferriera S."/>
            <person name="Johnson J."/>
            <person name="Glockner F.O."/>
            <person name="Amann R."/>
        </authorList>
    </citation>
    <scope>NUCLEOTIDE SEQUENCE [LARGE SCALE GENOMIC DNA]</scope>
    <source>
        <strain evidence="4">KT71</strain>
    </source>
</reference>
<dbReference type="Pfam" id="PF13518">
    <property type="entry name" value="HTH_28"/>
    <property type="match status" value="2"/>
</dbReference>
<dbReference type="PANTHER" id="PTHR33795">
    <property type="entry name" value="INSERTION ELEMENT IS150 PROTEIN INSJ"/>
    <property type="match status" value="1"/>
</dbReference>
<dbReference type="SUPFAM" id="SSF48295">
    <property type="entry name" value="TrpR-like"/>
    <property type="match status" value="1"/>
</dbReference>
<organism evidence="4 5">
    <name type="scientific">Congregibacter litoralis KT71</name>
    <dbReference type="NCBI Taxonomy" id="314285"/>
    <lineage>
        <taxon>Bacteria</taxon>
        <taxon>Pseudomonadati</taxon>
        <taxon>Pseudomonadota</taxon>
        <taxon>Gammaproteobacteria</taxon>
        <taxon>Cellvibrionales</taxon>
        <taxon>Halieaceae</taxon>
        <taxon>Congregibacter</taxon>
    </lineage>
</organism>
<evidence type="ECO:0000259" key="3">
    <source>
        <dbReference type="Pfam" id="PF13518"/>
    </source>
</evidence>
<dbReference type="Proteomes" id="UP000019205">
    <property type="component" value="Chromosome"/>
</dbReference>
<evidence type="ECO:0000256" key="2">
    <source>
        <dbReference type="SAM" id="MobiDB-lite"/>
    </source>
</evidence>
<evidence type="ECO:0000313" key="4">
    <source>
        <dbReference type="EMBL" id="EAQ98881.1"/>
    </source>
</evidence>
<reference evidence="4 5" key="2">
    <citation type="journal article" date="2009" name="PLoS ONE">
        <title>The photosynthetic apparatus and its regulation in the aerobic gammaproteobacterium Congregibacter litoralis gen. nov., sp. nov.</title>
        <authorList>
            <person name="Spring S."/>
            <person name="Lunsdorf H."/>
            <person name="Fuchs B.M."/>
            <person name="Tindall B.J."/>
        </authorList>
    </citation>
    <scope>NUCLEOTIDE SEQUENCE [LARGE SCALE GENOMIC DNA]</scope>
    <source>
        <strain evidence="4">KT71</strain>
    </source>
</reference>
<dbReference type="InterPro" id="IPR036388">
    <property type="entry name" value="WH-like_DNA-bd_sf"/>
</dbReference>
<feature type="region of interest" description="Disordered" evidence="2">
    <location>
        <begin position="110"/>
        <end position="129"/>
    </location>
</feature>